<dbReference type="Proteomes" id="UP000887458">
    <property type="component" value="Unassembled WGS sequence"/>
</dbReference>
<sequence>MENFFKKFIENFLNEILVSNQGLTIESITTPTSSHGTLSVASLNSDYGQLLSNDDDDNNGIIQQK</sequence>
<evidence type="ECO:0000313" key="1">
    <source>
        <dbReference type="EMBL" id="KAH9420471.1"/>
    </source>
</evidence>
<accession>A0ABQ8JCY3</accession>
<comment type="caution">
    <text evidence="1">The sequence shown here is derived from an EMBL/GenBank/DDBJ whole genome shotgun (WGS) entry which is preliminary data.</text>
</comment>
<dbReference type="EMBL" id="NJHN03000047">
    <property type="protein sequence ID" value="KAH9420471.1"/>
    <property type="molecule type" value="Genomic_DNA"/>
</dbReference>
<organism evidence="1 2">
    <name type="scientific">Dermatophagoides pteronyssinus</name>
    <name type="common">European house dust mite</name>
    <dbReference type="NCBI Taxonomy" id="6956"/>
    <lineage>
        <taxon>Eukaryota</taxon>
        <taxon>Metazoa</taxon>
        <taxon>Ecdysozoa</taxon>
        <taxon>Arthropoda</taxon>
        <taxon>Chelicerata</taxon>
        <taxon>Arachnida</taxon>
        <taxon>Acari</taxon>
        <taxon>Acariformes</taxon>
        <taxon>Sarcoptiformes</taxon>
        <taxon>Astigmata</taxon>
        <taxon>Psoroptidia</taxon>
        <taxon>Analgoidea</taxon>
        <taxon>Pyroglyphidae</taxon>
        <taxon>Dermatophagoidinae</taxon>
        <taxon>Dermatophagoides</taxon>
    </lineage>
</organism>
<gene>
    <name evidence="1" type="ORF">DERP_000897</name>
</gene>
<keyword evidence="2" id="KW-1185">Reference proteome</keyword>
<protein>
    <submittedName>
        <fullName evidence="1">Uncharacterized protein</fullName>
    </submittedName>
</protein>
<proteinExistence type="predicted"/>
<reference evidence="1 2" key="1">
    <citation type="journal article" date="2018" name="J. Allergy Clin. Immunol.">
        <title>High-quality assembly of Dermatophagoides pteronyssinus genome and transcriptome reveals a wide range of novel allergens.</title>
        <authorList>
            <person name="Liu X.Y."/>
            <person name="Yang K.Y."/>
            <person name="Wang M.Q."/>
            <person name="Kwok J.S."/>
            <person name="Zeng X."/>
            <person name="Yang Z."/>
            <person name="Xiao X.J."/>
            <person name="Lau C.P."/>
            <person name="Li Y."/>
            <person name="Huang Z.M."/>
            <person name="Ba J.G."/>
            <person name="Yim A.K."/>
            <person name="Ouyang C.Y."/>
            <person name="Ngai S.M."/>
            <person name="Chan T.F."/>
            <person name="Leung E.L."/>
            <person name="Liu L."/>
            <person name="Liu Z.G."/>
            <person name="Tsui S.K."/>
        </authorList>
    </citation>
    <scope>NUCLEOTIDE SEQUENCE [LARGE SCALE GENOMIC DNA]</scope>
    <source>
        <strain evidence="1">Derp</strain>
    </source>
</reference>
<evidence type="ECO:0000313" key="2">
    <source>
        <dbReference type="Proteomes" id="UP000887458"/>
    </source>
</evidence>
<reference evidence="1 2" key="2">
    <citation type="journal article" date="2022" name="Mol. Biol. Evol.">
        <title>Comparative Genomics Reveals Insights into the Divergent Evolution of Astigmatic Mites and Household Pest Adaptations.</title>
        <authorList>
            <person name="Xiong Q."/>
            <person name="Wan A.T."/>
            <person name="Liu X."/>
            <person name="Fung C.S."/>
            <person name="Xiao X."/>
            <person name="Malainual N."/>
            <person name="Hou J."/>
            <person name="Wang L."/>
            <person name="Wang M."/>
            <person name="Yang K.Y."/>
            <person name="Cui Y."/>
            <person name="Leung E.L."/>
            <person name="Nong W."/>
            <person name="Shin S.K."/>
            <person name="Au S.W."/>
            <person name="Jeong K.Y."/>
            <person name="Chew F.T."/>
            <person name="Hui J.H."/>
            <person name="Leung T.F."/>
            <person name="Tungtrongchitr A."/>
            <person name="Zhong N."/>
            <person name="Liu Z."/>
            <person name="Tsui S.K."/>
        </authorList>
    </citation>
    <scope>NUCLEOTIDE SEQUENCE [LARGE SCALE GENOMIC DNA]</scope>
    <source>
        <strain evidence="1">Derp</strain>
    </source>
</reference>
<name>A0ABQ8JCY3_DERPT</name>